<proteinExistence type="predicted"/>
<reference evidence="3" key="1">
    <citation type="submission" date="2016-04" db="EMBL/GenBank/DDBJ databases">
        <authorList>
            <person name="Nguyen H.D."/>
            <person name="Samba Siva P."/>
            <person name="Cullis J."/>
            <person name="Levesque C.A."/>
            <person name="Hambleton S."/>
        </authorList>
    </citation>
    <scope>NUCLEOTIDE SEQUENCE</scope>
    <source>
        <strain evidence="3">DAOMC 236416</strain>
    </source>
</reference>
<comment type="caution">
    <text evidence="3">The sequence shown here is derived from an EMBL/GenBank/DDBJ whole genome shotgun (WGS) entry which is preliminary data.</text>
</comment>
<dbReference type="InterPro" id="IPR029035">
    <property type="entry name" value="DHS-like_NAD/FAD-binding_dom"/>
</dbReference>
<evidence type="ECO:0000313" key="3">
    <source>
        <dbReference type="EMBL" id="KAE8257374.1"/>
    </source>
</evidence>
<feature type="compositionally biased region" description="Polar residues" evidence="2">
    <location>
        <begin position="13"/>
        <end position="27"/>
    </location>
</feature>
<protein>
    <submittedName>
        <fullName evidence="3">Uncharacterized protein</fullName>
    </submittedName>
</protein>
<feature type="region of interest" description="Disordered" evidence="2">
    <location>
        <begin position="174"/>
        <end position="194"/>
    </location>
</feature>
<feature type="compositionally biased region" description="Polar residues" evidence="2">
    <location>
        <begin position="97"/>
        <end position="121"/>
    </location>
</feature>
<accession>A0A8T8TAG2</accession>
<dbReference type="SUPFAM" id="SSF52467">
    <property type="entry name" value="DHS-like NAD/FAD-binding domain"/>
    <property type="match status" value="1"/>
</dbReference>
<comment type="subcellular location">
    <subcellularLocation>
        <location evidence="1">Mitochondrion</location>
    </subcellularLocation>
</comment>
<dbReference type="GO" id="GO:0005739">
    <property type="term" value="C:mitochondrion"/>
    <property type="evidence" value="ECO:0007669"/>
    <property type="project" value="UniProtKB-SubCell"/>
</dbReference>
<feature type="region of interest" description="Disordered" evidence="2">
    <location>
        <begin position="13"/>
        <end position="69"/>
    </location>
</feature>
<organism evidence="3 4">
    <name type="scientific">Tilletia indica</name>
    <dbReference type="NCBI Taxonomy" id="43049"/>
    <lineage>
        <taxon>Eukaryota</taxon>
        <taxon>Fungi</taxon>
        <taxon>Dikarya</taxon>
        <taxon>Basidiomycota</taxon>
        <taxon>Ustilaginomycotina</taxon>
        <taxon>Exobasidiomycetes</taxon>
        <taxon>Tilletiales</taxon>
        <taxon>Tilletiaceae</taxon>
        <taxon>Tilletia</taxon>
    </lineage>
</organism>
<dbReference type="AlphaFoldDB" id="A0A8T8TAG2"/>
<feature type="region of interest" description="Disordered" evidence="2">
    <location>
        <begin position="91"/>
        <end position="121"/>
    </location>
</feature>
<name>A0A8T8TAG2_9BASI</name>
<dbReference type="Proteomes" id="UP000077521">
    <property type="component" value="Unassembled WGS sequence"/>
</dbReference>
<sequence length="194" mass="20942">MLARRLLGLVGMSSSVKNKNPASQKRSPFSDVNEDSPTIENVAQLIKKGQEVIRHRQGPGSRPAAGIPDFRSPEAGLYAYLAGNIPKDLYPGHDPDATSSASYTKRASSNASSPRTSTPSSVWPVCLRPSYLGNADEGVDKIAAICGWAEELEKLMEAHHQELKTEHATLLEKQVAKKDASNPTKETVQDVAAH</sequence>
<keyword evidence="4" id="KW-1185">Reference proteome</keyword>
<evidence type="ECO:0000256" key="1">
    <source>
        <dbReference type="ARBA" id="ARBA00004173"/>
    </source>
</evidence>
<dbReference type="EMBL" id="LWDF02000113">
    <property type="protein sequence ID" value="KAE8257374.1"/>
    <property type="molecule type" value="Genomic_DNA"/>
</dbReference>
<gene>
    <name evidence="3" type="ORF">A4X13_0g2387</name>
</gene>
<evidence type="ECO:0000256" key="2">
    <source>
        <dbReference type="SAM" id="MobiDB-lite"/>
    </source>
</evidence>
<reference evidence="3" key="2">
    <citation type="journal article" date="2019" name="IMA Fungus">
        <title>Genome sequencing and comparison of five Tilletia species to identify candidate genes for the detection of regulated species infecting wheat.</title>
        <authorList>
            <person name="Nguyen H.D.T."/>
            <person name="Sultana T."/>
            <person name="Kesanakurti P."/>
            <person name="Hambleton S."/>
        </authorList>
    </citation>
    <scope>NUCLEOTIDE SEQUENCE</scope>
    <source>
        <strain evidence="3">DAOMC 236416</strain>
    </source>
</reference>
<evidence type="ECO:0000313" key="4">
    <source>
        <dbReference type="Proteomes" id="UP000077521"/>
    </source>
</evidence>